<accession>A0A1E5WAJ4</accession>
<evidence type="ECO:0000313" key="2">
    <source>
        <dbReference type="EMBL" id="OEL34446.1"/>
    </source>
</evidence>
<dbReference type="Proteomes" id="UP000095767">
    <property type="component" value="Unassembled WGS sequence"/>
</dbReference>
<dbReference type="PANTHER" id="PTHR23272:SF104">
    <property type="entry name" value="HAT FAMILY DIMERISATION DOMAIN CONTAINING PROTEIN, EXPRESSED"/>
    <property type="match status" value="1"/>
</dbReference>
<reference evidence="2 3" key="1">
    <citation type="submission" date="2016-09" db="EMBL/GenBank/DDBJ databases">
        <title>The draft genome of Dichanthelium oligosanthes: A C3 panicoid grass species.</title>
        <authorList>
            <person name="Studer A.J."/>
            <person name="Schnable J.C."/>
            <person name="Brutnell T.P."/>
        </authorList>
    </citation>
    <scope>NUCLEOTIDE SEQUENCE [LARGE SCALE GENOMIC DNA]</scope>
    <source>
        <strain evidence="3">cv. Kellogg 1175</strain>
        <tissue evidence="2">Leaf</tissue>
    </source>
</reference>
<dbReference type="InterPro" id="IPR012337">
    <property type="entry name" value="RNaseH-like_sf"/>
</dbReference>
<organism evidence="2 3">
    <name type="scientific">Dichanthelium oligosanthes</name>
    <dbReference type="NCBI Taxonomy" id="888268"/>
    <lineage>
        <taxon>Eukaryota</taxon>
        <taxon>Viridiplantae</taxon>
        <taxon>Streptophyta</taxon>
        <taxon>Embryophyta</taxon>
        <taxon>Tracheophyta</taxon>
        <taxon>Spermatophyta</taxon>
        <taxon>Magnoliopsida</taxon>
        <taxon>Liliopsida</taxon>
        <taxon>Poales</taxon>
        <taxon>Poaceae</taxon>
        <taxon>PACMAD clade</taxon>
        <taxon>Panicoideae</taxon>
        <taxon>Panicodae</taxon>
        <taxon>Paniceae</taxon>
        <taxon>Dichantheliinae</taxon>
        <taxon>Dichanthelium</taxon>
    </lineage>
</organism>
<feature type="region of interest" description="Disordered" evidence="1">
    <location>
        <begin position="157"/>
        <end position="178"/>
    </location>
</feature>
<dbReference type="EMBL" id="LWDX02015342">
    <property type="protein sequence ID" value="OEL34446.1"/>
    <property type="molecule type" value="Genomic_DNA"/>
</dbReference>
<comment type="caution">
    <text evidence="2">The sequence shown here is derived from an EMBL/GenBank/DDBJ whole genome shotgun (WGS) entry which is preliminary data.</text>
</comment>
<name>A0A1E5WAJ4_9POAL</name>
<keyword evidence="3" id="KW-1185">Reference proteome</keyword>
<dbReference type="OrthoDB" id="685407at2759"/>
<evidence type="ECO:0000256" key="1">
    <source>
        <dbReference type="SAM" id="MobiDB-lite"/>
    </source>
</evidence>
<gene>
    <name evidence="2" type="ORF">BAE44_0004535</name>
</gene>
<sequence length="178" mass="20675">MLDPSMKSDFIKFYFYTIDESVDLKMRELKLYLRKYYLEYKKIVRSQSFPVFILFNEQSTSESSEPTTSSLGTVYGKRRVESAFALFASQNSDSHSERSELDTYLEDPRVPLRTYEDFNVLACAAGRILGKNRTSLSPETLEALICVKDWLIRFNDEEEGDPMTGQRMFGSEDEEDDE</sequence>
<dbReference type="AlphaFoldDB" id="A0A1E5WAJ4"/>
<dbReference type="PANTHER" id="PTHR23272">
    <property type="entry name" value="BED FINGER-RELATED"/>
    <property type="match status" value="1"/>
</dbReference>
<protein>
    <recommendedName>
        <fullName evidence="4">HAT C-terminal dimerisation domain-containing protein</fullName>
    </recommendedName>
</protein>
<evidence type="ECO:0008006" key="4">
    <source>
        <dbReference type="Google" id="ProtNLM"/>
    </source>
</evidence>
<evidence type="ECO:0000313" key="3">
    <source>
        <dbReference type="Proteomes" id="UP000095767"/>
    </source>
</evidence>
<dbReference type="SUPFAM" id="SSF53098">
    <property type="entry name" value="Ribonuclease H-like"/>
    <property type="match status" value="1"/>
</dbReference>
<proteinExistence type="predicted"/>